<dbReference type="OrthoDB" id="29145at2759"/>
<protein>
    <recommendedName>
        <fullName evidence="6">IBB domain-containing protein</fullName>
    </recommendedName>
</protein>
<dbReference type="Pfam" id="PF00514">
    <property type="entry name" value="Arm"/>
    <property type="match status" value="3"/>
</dbReference>
<dbReference type="SUPFAM" id="SSF48371">
    <property type="entry name" value="ARM repeat"/>
    <property type="match status" value="1"/>
</dbReference>
<dbReference type="VEuPathDB" id="AmoebaDB:NfTy_089900"/>
<dbReference type="OMA" id="ISIMNIC"/>
<dbReference type="InterPro" id="IPR000225">
    <property type="entry name" value="Armadillo"/>
</dbReference>
<accession>A0A6A5BI29</accession>
<evidence type="ECO:0008006" key="6">
    <source>
        <dbReference type="Google" id="ProtNLM"/>
    </source>
</evidence>
<gene>
    <name evidence="4" type="ORF">FDP41_006438</name>
</gene>
<proteinExistence type="inferred from homology"/>
<keyword evidence="3" id="KW-0653">Protein transport</keyword>
<organism evidence="4 5">
    <name type="scientific">Naegleria fowleri</name>
    <name type="common">Brain eating amoeba</name>
    <dbReference type="NCBI Taxonomy" id="5763"/>
    <lineage>
        <taxon>Eukaryota</taxon>
        <taxon>Discoba</taxon>
        <taxon>Heterolobosea</taxon>
        <taxon>Tetramitia</taxon>
        <taxon>Eutetramitia</taxon>
        <taxon>Vahlkampfiidae</taxon>
        <taxon>Naegleria</taxon>
    </lineage>
</organism>
<dbReference type="PANTHER" id="PTHR23316">
    <property type="entry name" value="IMPORTIN ALPHA"/>
    <property type="match status" value="1"/>
</dbReference>
<evidence type="ECO:0000256" key="2">
    <source>
        <dbReference type="ARBA" id="ARBA00022448"/>
    </source>
</evidence>
<keyword evidence="5" id="KW-1185">Reference proteome</keyword>
<reference evidence="4 5" key="1">
    <citation type="journal article" date="2019" name="Sci. Rep.">
        <title>Nanopore sequencing improves the draft genome of the human pathogenic amoeba Naegleria fowleri.</title>
        <authorList>
            <person name="Liechti N."/>
            <person name="Schurch N."/>
            <person name="Bruggmann R."/>
            <person name="Wittwer M."/>
        </authorList>
    </citation>
    <scope>NUCLEOTIDE SEQUENCE [LARGE SCALE GENOMIC DNA]</scope>
    <source>
        <strain evidence="4 5">ATCC 30894</strain>
    </source>
</reference>
<dbReference type="VEuPathDB" id="AmoebaDB:NF0019090"/>
<evidence type="ECO:0000313" key="4">
    <source>
        <dbReference type="EMBL" id="KAF0974406.1"/>
    </source>
</evidence>
<comment type="similarity">
    <text evidence="1">Belongs to the importin alpha family.</text>
</comment>
<evidence type="ECO:0000256" key="1">
    <source>
        <dbReference type="ARBA" id="ARBA00010394"/>
    </source>
</evidence>
<dbReference type="InterPro" id="IPR016024">
    <property type="entry name" value="ARM-type_fold"/>
</dbReference>
<dbReference type="GO" id="GO:0015031">
    <property type="term" value="P:protein transport"/>
    <property type="evidence" value="ECO:0007669"/>
    <property type="project" value="UniProtKB-KW"/>
</dbReference>
<dbReference type="AlphaFoldDB" id="A0A6A5BI29"/>
<dbReference type="VEuPathDB" id="AmoebaDB:FDP41_006438"/>
<dbReference type="Proteomes" id="UP000444721">
    <property type="component" value="Unassembled WGS sequence"/>
</dbReference>
<name>A0A6A5BI29_NAEFO</name>
<dbReference type="SMART" id="SM00185">
    <property type="entry name" value="ARM"/>
    <property type="match status" value="5"/>
</dbReference>
<sequence length="320" mass="35557">MIPLLRIIVENQDRGSDIETLRLATWTLSNLCRHEPLPELEQVSPCIPVVAPLLYDGDVEVLTDACWTMCYLSDGSENEERIEAVLQSHVAPRLEELLLHSSTSVIAPALRVIGNIATGNILQTRTLVKLGVLPILGSLAIHPKKSISLEACWTISNITAGNAEDIQAVIDAHIIPSLMKHIETPIAPNCEKSNHEAIWALLNAITGGTTEQIIYIVEKESVCVEVFCDVLLNTNDINDDKMRSEALQALSNIVRACREKGASSCYEEIIEQKGLWHHVMYNNFRGTLGYEKTFMDNLRKPRSGSLFDADISLKDEMEDD</sequence>
<keyword evidence="2" id="KW-0813">Transport</keyword>
<dbReference type="Gene3D" id="1.25.10.10">
    <property type="entry name" value="Leucine-rich Repeat Variant"/>
    <property type="match status" value="1"/>
</dbReference>
<dbReference type="RefSeq" id="XP_044559119.1">
    <property type="nucleotide sequence ID" value="XM_044710073.1"/>
</dbReference>
<dbReference type="GeneID" id="68113656"/>
<comment type="caution">
    <text evidence="4">The sequence shown here is derived from an EMBL/GenBank/DDBJ whole genome shotgun (WGS) entry which is preliminary data.</text>
</comment>
<evidence type="ECO:0000313" key="5">
    <source>
        <dbReference type="Proteomes" id="UP000444721"/>
    </source>
</evidence>
<evidence type="ECO:0000256" key="3">
    <source>
        <dbReference type="ARBA" id="ARBA00022927"/>
    </source>
</evidence>
<dbReference type="InterPro" id="IPR011989">
    <property type="entry name" value="ARM-like"/>
</dbReference>
<dbReference type="EMBL" id="VFQX01000052">
    <property type="protein sequence ID" value="KAF0974406.1"/>
    <property type="molecule type" value="Genomic_DNA"/>
</dbReference>